<dbReference type="AlphaFoldDB" id="A0A1G8GD87"/>
<evidence type="ECO:0008006" key="3">
    <source>
        <dbReference type="Google" id="ProtNLM"/>
    </source>
</evidence>
<dbReference type="RefSeq" id="WP_090585310.1">
    <property type="nucleotide sequence ID" value="NZ_FNDT01000004.1"/>
</dbReference>
<dbReference type="STRING" id="335973.SAMN04488693_10470"/>
<reference evidence="1 2" key="1">
    <citation type="submission" date="2016-10" db="EMBL/GenBank/DDBJ databases">
        <authorList>
            <person name="de Groot N.N."/>
        </authorList>
    </citation>
    <scope>NUCLEOTIDE SEQUENCE [LARGE SCALE GENOMIC DNA]</scope>
    <source>
        <strain evidence="1 2">NP_1H</strain>
    </source>
</reference>
<organism evidence="1 2">
    <name type="scientific">Arthrobacter subterraneus</name>
    <dbReference type="NCBI Taxonomy" id="335973"/>
    <lineage>
        <taxon>Bacteria</taxon>
        <taxon>Bacillati</taxon>
        <taxon>Actinomycetota</taxon>
        <taxon>Actinomycetes</taxon>
        <taxon>Micrococcales</taxon>
        <taxon>Micrococcaceae</taxon>
        <taxon>Arthrobacter</taxon>
    </lineage>
</organism>
<dbReference type="EMBL" id="FNDT01000004">
    <property type="protein sequence ID" value="SDH92335.1"/>
    <property type="molecule type" value="Genomic_DNA"/>
</dbReference>
<proteinExistence type="predicted"/>
<protein>
    <recommendedName>
        <fullName evidence="3">TQXA domain-containing protein</fullName>
    </recommendedName>
</protein>
<keyword evidence="2" id="KW-1185">Reference proteome</keyword>
<evidence type="ECO:0000313" key="2">
    <source>
        <dbReference type="Proteomes" id="UP000199258"/>
    </source>
</evidence>
<name>A0A1G8GD87_9MICC</name>
<sequence>MPFSFHPARSAGISRAVSIWLLLAALLWISPAPVAYSAPVGGGWTRAAGIHAAEHFVGQYTNSRGQAAYCTDFERMSPEQSTGYDGGHTGAFVRSDGSALTAAENAALSYLLHRWGATADNATAASVQLAVWALTSPGMAWDSAGMDSILRTENLPADIVAKARSMTETAFNGAGPYTVDISLEAPASDGTVTAVVGVLAANGQPAAGLAAAAALSGPFALAEGSAATWTSAGDRHRLSLQRTGLGSGSLKVTVPRTPAAGVTWLLPESSNVQRLLVTAVVEPRSAAASIADLPAFQPAVTTRTSAARTDAGTAVHDVLSVSIAPPADGGSAASAPWLSVPGTGAPVSIEVVSTLWGPLDAKPVLQDAVPEGTPSVGSVSTRVDGPGTYSTEGLVVPEPGWYVWTESIAAASALPAEAADYVLDWQGKFGIVEETTFVPWAPGIRTEALVGEQVTDAVTGTGFGPSAAPVGGTVTLSMYGPLAAPPSLQESVPADAPLHSEVTVAAANGTLSSEPFAAFTLPGCYTVVATYPGDELSDPYASAFGEPSETVCVEAASSAESDSAAAAVPVPPAAPVASAPVAGAPVSHAPAARAELAQTGARPEVAAGAALVLLGTGLACLRRRV</sequence>
<evidence type="ECO:0000313" key="1">
    <source>
        <dbReference type="EMBL" id="SDH92335.1"/>
    </source>
</evidence>
<gene>
    <name evidence="1" type="ORF">SAMN04488693_10470</name>
</gene>
<dbReference type="Proteomes" id="UP000199258">
    <property type="component" value="Unassembled WGS sequence"/>
</dbReference>
<dbReference type="OrthoDB" id="3242564at2"/>
<accession>A0A1G8GD87</accession>